<protein>
    <submittedName>
        <fullName evidence="2">DNA-binding protein</fullName>
    </submittedName>
</protein>
<evidence type="ECO:0000313" key="2">
    <source>
        <dbReference type="EMBL" id="MCW7552300.1"/>
    </source>
</evidence>
<dbReference type="SUPFAM" id="SSF117856">
    <property type="entry name" value="AF0104/ALDC/Ptd012-like"/>
    <property type="match status" value="1"/>
</dbReference>
<dbReference type="InterPro" id="IPR005175">
    <property type="entry name" value="PPC_dom"/>
</dbReference>
<gene>
    <name evidence="2" type="ORF">NX722_06480</name>
</gene>
<dbReference type="PANTHER" id="PTHR34988">
    <property type="entry name" value="PROTEIN, PUTATIVE-RELATED"/>
    <property type="match status" value="1"/>
</dbReference>
<organism evidence="2 3">
    <name type="scientific">Endozoicomonas gorgoniicola</name>
    <dbReference type="NCBI Taxonomy" id="1234144"/>
    <lineage>
        <taxon>Bacteria</taxon>
        <taxon>Pseudomonadati</taxon>
        <taxon>Pseudomonadota</taxon>
        <taxon>Gammaproteobacteria</taxon>
        <taxon>Oceanospirillales</taxon>
        <taxon>Endozoicomonadaceae</taxon>
        <taxon>Endozoicomonas</taxon>
    </lineage>
</organism>
<accession>A0ABT3MSE3</accession>
<dbReference type="EMBL" id="JAPFCC010000001">
    <property type="protein sequence ID" value="MCW7552300.1"/>
    <property type="molecule type" value="Genomic_DNA"/>
</dbReference>
<dbReference type="Gene3D" id="3.30.1330.80">
    <property type="entry name" value="Hypothetical protein, similar to alpha- acetolactate decarboxylase, domain 2"/>
    <property type="match status" value="1"/>
</dbReference>
<evidence type="ECO:0000313" key="3">
    <source>
        <dbReference type="Proteomes" id="UP001209854"/>
    </source>
</evidence>
<dbReference type="CDD" id="cd11378">
    <property type="entry name" value="DUF296"/>
    <property type="match status" value="1"/>
</dbReference>
<dbReference type="Proteomes" id="UP001209854">
    <property type="component" value="Unassembled WGS sequence"/>
</dbReference>
<feature type="domain" description="PPC" evidence="1">
    <location>
        <begin position="13"/>
        <end position="144"/>
    </location>
</feature>
<dbReference type="RefSeq" id="WP_262567270.1">
    <property type="nucleotide sequence ID" value="NZ_JAPFCC010000001.1"/>
</dbReference>
<keyword evidence="2" id="KW-0238">DNA-binding</keyword>
<comment type="caution">
    <text evidence="2">The sequence shown here is derived from an EMBL/GenBank/DDBJ whole genome shotgun (WGS) entry which is preliminary data.</text>
</comment>
<dbReference type="Pfam" id="PF03479">
    <property type="entry name" value="PCC"/>
    <property type="match status" value="1"/>
</dbReference>
<dbReference type="PANTHER" id="PTHR34988:SF1">
    <property type="entry name" value="DNA-BINDING PROTEIN"/>
    <property type="match status" value="1"/>
</dbReference>
<dbReference type="GO" id="GO:0003677">
    <property type="term" value="F:DNA binding"/>
    <property type="evidence" value="ECO:0007669"/>
    <property type="project" value="UniProtKB-KW"/>
</dbReference>
<sequence>MSTIELLFPVENLQLMKYHVIRLTPGEDLLSSLENYLRDQKIEAGCILSVVGSLQHATIRLANRGVPSSFIGKFEIVSLSGTVGIYGSHLHISFSDKTGKTLGGHLLEGCKIYTTAELVIGHMPDLTFVREDCPLSGYPELVVKTSSLHS</sequence>
<keyword evidence="3" id="KW-1185">Reference proteome</keyword>
<proteinExistence type="predicted"/>
<evidence type="ECO:0000259" key="1">
    <source>
        <dbReference type="PROSITE" id="PS51742"/>
    </source>
</evidence>
<reference evidence="2 3" key="1">
    <citation type="submission" date="2022-10" db="EMBL/GenBank/DDBJ databases">
        <title>High-quality genome sequences of two octocoral-associated bacteria, Endozoicomonas euniceicola EF212 and Endozoicomonas gorgoniicola PS125.</title>
        <authorList>
            <person name="Chiou Y.-J."/>
            <person name="Chen Y.-H."/>
        </authorList>
    </citation>
    <scope>NUCLEOTIDE SEQUENCE [LARGE SCALE GENOMIC DNA]</scope>
    <source>
        <strain evidence="2 3">PS125</strain>
    </source>
</reference>
<name>A0ABT3MSE3_9GAMM</name>
<dbReference type="PROSITE" id="PS51742">
    <property type="entry name" value="PPC"/>
    <property type="match status" value="1"/>
</dbReference>